<feature type="region of interest" description="Disordered" evidence="1">
    <location>
        <begin position="129"/>
        <end position="274"/>
    </location>
</feature>
<feature type="chain" id="PRO_5042291394" evidence="2">
    <location>
        <begin position="22"/>
        <end position="274"/>
    </location>
</feature>
<keyword evidence="3" id="KW-0378">Hydrolase</keyword>
<evidence type="ECO:0000256" key="1">
    <source>
        <dbReference type="SAM" id="MobiDB-lite"/>
    </source>
</evidence>
<sequence length="274" mass="28649">MAEKVIAVLVAALLASAGARSLRLPEARFASLEGFAAEAEDSAVARAPRHLSDFAVFDRPLSPDDQDLSPHHRYARGAAEPGCDCADNPDLVGEIVETAPVMEEPFFPEFAPPPQPAVAYELVEAPEERAGVELTEDDAELEDDQEATLSDQGLHPEDEADVEPCAGRPARELAAEAKAVAEVGVKKEVSRSRSSSEEEEISAESSEEVKSKSKASAGLPSEGEAKDGEEVEPKDSEEVEASAQAVKTEESEGGKTAVASAASAAVVAETPSAA</sequence>
<evidence type="ECO:0000313" key="4">
    <source>
        <dbReference type="Proteomes" id="UP001219518"/>
    </source>
</evidence>
<keyword evidence="3" id="KW-0645">Protease</keyword>
<dbReference type="Proteomes" id="UP001219518">
    <property type="component" value="Unassembled WGS sequence"/>
</dbReference>
<keyword evidence="4" id="KW-1185">Reference proteome</keyword>
<organism evidence="3 4">
    <name type="scientific">Frankliniella fusca</name>
    <dbReference type="NCBI Taxonomy" id="407009"/>
    <lineage>
        <taxon>Eukaryota</taxon>
        <taxon>Metazoa</taxon>
        <taxon>Ecdysozoa</taxon>
        <taxon>Arthropoda</taxon>
        <taxon>Hexapoda</taxon>
        <taxon>Insecta</taxon>
        <taxon>Pterygota</taxon>
        <taxon>Neoptera</taxon>
        <taxon>Paraneoptera</taxon>
        <taxon>Thysanoptera</taxon>
        <taxon>Terebrantia</taxon>
        <taxon>Thripoidea</taxon>
        <taxon>Thripidae</taxon>
        <taxon>Frankliniella</taxon>
    </lineage>
</organism>
<accession>A0AAE1HDV1</accession>
<evidence type="ECO:0000256" key="2">
    <source>
        <dbReference type="SAM" id="SignalP"/>
    </source>
</evidence>
<keyword evidence="2" id="KW-0732">Signal</keyword>
<feature type="signal peptide" evidence="2">
    <location>
        <begin position="1"/>
        <end position="21"/>
    </location>
</feature>
<feature type="compositionally biased region" description="Basic and acidic residues" evidence="1">
    <location>
        <begin position="184"/>
        <end position="196"/>
    </location>
</feature>
<gene>
    <name evidence="3" type="ORF">KUF71_008591</name>
</gene>
<dbReference type="AlphaFoldDB" id="A0AAE1HDV1"/>
<comment type="caution">
    <text evidence="3">The sequence shown here is derived from an EMBL/GenBank/DDBJ whole genome shotgun (WGS) entry which is preliminary data.</text>
</comment>
<name>A0AAE1HDV1_9NEOP</name>
<proteinExistence type="predicted"/>
<feature type="compositionally biased region" description="Basic and acidic residues" evidence="1">
    <location>
        <begin position="223"/>
        <end position="236"/>
    </location>
</feature>
<reference evidence="3" key="2">
    <citation type="journal article" date="2023" name="BMC Genomics">
        <title>Pest status, molecular evolution, and epigenetic factors derived from the genome assembly of Frankliniella fusca, a thysanopteran phytovirus vector.</title>
        <authorList>
            <person name="Catto M.A."/>
            <person name="Labadie P.E."/>
            <person name="Jacobson A.L."/>
            <person name="Kennedy G.G."/>
            <person name="Srinivasan R."/>
            <person name="Hunt B.G."/>
        </authorList>
    </citation>
    <scope>NUCLEOTIDE SEQUENCE</scope>
    <source>
        <strain evidence="3">PL_HMW_Pooled</strain>
    </source>
</reference>
<feature type="compositionally biased region" description="Acidic residues" evidence="1">
    <location>
        <begin position="134"/>
        <end position="146"/>
    </location>
</feature>
<feature type="compositionally biased region" description="Acidic residues" evidence="1">
    <location>
        <begin position="197"/>
        <end position="206"/>
    </location>
</feature>
<feature type="compositionally biased region" description="Low complexity" evidence="1">
    <location>
        <begin position="257"/>
        <end position="274"/>
    </location>
</feature>
<reference evidence="3" key="1">
    <citation type="submission" date="2021-07" db="EMBL/GenBank/DDBJ databases">
        <authorList>
            <person name="Catto M.A."/>
            <person name="Jacobson A."/>
            <person name="Kennedy G."/>
            <person name="Labadie P."/>
            <person name="Hunt B.G."/>
            <person name="Srinivasan R."/>
        </authorList>
    </citation>
    <scope>NUCLEOTIDE SEQUENCE</scope>
    <source>
        <strain evidence="3">PL_HMW_Pooled</strain>
        <tissue evidence="3">Head</tissue>
    </source>
</reference>
<evidence type="ECO:0000313" key="3">
    <source>
        <dbReference type="EMBL" id="KAK3919464.1"/>
    </source>
</evidence>
<keyword evidence="3" id="KW-0482">Metalloprotease</keyword>
<protein>
    <submittedName>
        <fullName evidence="3">Zinc metalloprotease</fullName>
    </submittedName>
</protein>
<dbReference type="GO" id="GO:0008237">
    <property type="term" value="F:metallopeptidase activity"/>
    <property type="evidence" value="ECO:0007669"/>
    <property type="project" value="UniProtKB-KW"/>
</dbReference>
<dbReference type="EMBL" id="JAHWGI010000979">
    <property type="protein sequence ID" value="KAK3919464.1"/>
    <property type="molecule type" value="Genomic_DNA"/>
</dbReference>